<evidence type="ECO:0000313" key="2">
    <source>
        <dbReference type="EMBL" id="GAA0919829.1"/>
    </source>
</evidence>
<sequence>MEARGQAGRQVKRIEHKWGFGLAPVKPEVQRERVEAARTVLATLTQGHHAALGRLDDLSTVTGLFTRAYDKKQWDWFTVCAQLGYPSYKEARRASSTLRHLRLCLRDANWQAAEEAATTLKKAGLADRLRNFIAGTPASLDGRGFIYVLSTREAPEMLKIGYTNRDPLTRAKEINSATGVVIPWGVRGAWMVDHAHRVEADVHALLADYRVRKDREFFHLPFAEAARIIDDYVAGLTEVSQERCQRVRSS</sequence>
<evidence type="ECO:0000313" key="3">
    <source>
        <dbReference type="Proteomes" id="UP001501005"/>
    </source>
</evidence>
<evidence type="ECO:0000259" key="1">
    <source>
        <dbReference type="SMART" id="SM00974"/>
    </source>
</evidence>
<comment type="caution">
    <text evidence="2">The sequence shown here is derived from an EMBL/GenBank/DDBJ whole genome shotgun (WGS) entry which is preliminary data.</text>
</comment>
<reference evidence="3" key="1">
    <citation type="journal article" date="2019" name="Int. J. Syst. Evol. Microbiol.">
        <title>The Global Catalogue of Microorganisms (GCM) 10K type strain sequencing project: providing services to taxonomists for standard genome sequencing and annotation.</title>
        <authorList>
            <consortium name="The Broad Institute Genomics Platform"/>
            <consortium name="The Broad Institute Genome Sequencing Center for Infectious Disease"/>
            <person name="Wu L."/>
            <person name="Ma J."/>
        </authorList>
    </citation>
    <scope>NUCLEOTIDE SEQUENCE [LARGE SCALE GENOMIC DNA]</scope>
    <source>
        <strain evidence="3">JCM 10673</strain>
    </source>
</reference>
<dbReference type="RefSeq" id="WP_344051312.1">
    <property type="nucleotide sequence ID" value="NZ_BAAAHG010000033.1"/>
</dbReference>
<keyword evidence="3" id="KW-1185">Reference proteome</keyword>
<dbReference type="EMBL" id="BAAAHG010000033">
    <property type="protein sequence ID" value="GAA0919829.1"/>
    <property type="molecule type" value="Genomic_DNA"/>
</dbReference>
<feature type="domain" description="Bacteriophage T5 Orf172 DNA-binding" evidence="1">
    <location>
        <begin position="152"/>
        <end position="232"/>
    </location>
</feature>
<organism evidence="2 3">
    <name type="scientific">Streptomyces thermoalcalitolerans</name>
    <dbReference type="NCBI Taxonomy" id="65605"/>
    <lineage>
        <taxon>Bacteria</taxon>
        <taxon>Bacillati</taxon>
        <taxon>Actinomycetota</taxon>
        <taxon>Actinomycetes</taxon>
        <taxon>Kitasatosporales</taxon>
        <taxon>Streptomycetaceae</taxon>
        <taxon>Streptomyces</taxon>
    </lineage>
</organism>
<accession>A0ABP3ZEG9</accession>
<dbReference type="SMART" id="SM00974">
    <property type="entry name" value="T5orf172"/>
    <property type="match status" value="1"/>
</dbReference>
<protein>
    <recommendedName>
        <fullName evidence="1">Bacteriophage T5 Orf172 DNA-binding domain-containing protein</fullName>
    </recommendedName>
</protein>
<dbReference type="InterPro" id="IPR018306">
    <property type="entry name" value="Phage_T5_Orf172_DNA-bd"/>
</dbReference>
<name>A0ABP3ZEG9_9ACTN</name>
<gene>
    <name evidence="2" type="ORF">GCM10009549_38150</name>
</gene>
<dbReference type="Pfam" id="PF10544">
    <property type="entry name" value="T5orf172"/>
    <property type="match status" value="1"/>
</dbReference>
<proteinExistence type="predicted"/>
<dbReference type="Proteomes" id="UP001501005">
    <property type="component" value="Unassembled WGS sequence"/>
</dbReference>